<evidence type="ECO:0000313" key="1">
    <source>
        <dbReference type="EMBL" id="GCD41802.1"/>
    </source>
</evidence>
<dbReference type="EMBL" id="BHZD01000001">
    <property type="protein sequence ID" value="GCD41802.1"/>
    <property type="molecule type" value="Genomic_DNA"/>
</dbReference>
<dbReference type="AlphaFoldDB" id="A0A401VXL0"/>
<gene>
    <name evidence="1" type="ORF">GKJPGBOP_01459</name>
</gene>
<organism evidence="1 2">
    <name type="scientific">Streptomyces paromomycinus</name>
    <name type="common">Streptomyces rimosus subsp. paromomycinus</name>
    <dbReference type="NCBI Taxonomy" id="92743"/>
    <lineage>
        <taxon>Bacteria</taxon>
        <taxon>Bacillati</taxon>
        <taxon>Actinomycetota</taxon>
        <taxon>Actinomycetes</taxon>
        <taxon>Kitasatosporales</taxon>
        <taxon>Streptomycetaceae</taxon>
        <taxon>Streptomyces</taxon>
    </lineage>
</organism>
<proteinExistence type="predicted"/>
<accession>A0A401VXL0</accession>
<evidence type="ECO:0000313" key="2">
    <source>
        <dbReference type="Proteomes" id="UP000286746"/>
    </source>
</evidence>
<name>A0A401VXL0_STREY</name>
<dbReference type="Proteomes" id="UP000286746">
    <property type="component" value="Unassembled WGS sequence"/>
</dbReference>
<dbReference type="RefSeq" id="WP_125052985.1">
    <property type="nucleotide sequence ID" value="NZ_BHZD01000001.1"/>
</dbReference>
<keyword evidence="2" id="KW-1185">Reference proteome</keyword>
<protein>
    <submittedName>
        <fullName evidence="1">Uncharacterized protein</fullName>
    </submittedName>
</protein>
<comment type="caution">
    <text evidence="1">The sequence shown here is derived from an EMBL/GenBank/DDBJ whole genome shotgun (WGS) entry which is preliminary data.</text>
</comment>
<sequence length="133" mass="13706">MEEVAASLAPELPAEEADALPIDVSSIEGTCARALRPRRLLTQAGLAETAQALHGHLKLLLAQDPGALTPLAQDAAQDATRLLGLADCTEGATACHRLRALAQLCLILLEPHRPPAPPAAESGRCTPPAQGGS</sequence>
<reference evidence="1 2" key="1">
    <citation type="submission" date="2018-11" db="EMBL/GenBank/DDBJ databases">
        <title>Whole genome sequence of Streptomyces paromomycinus NBRC 15454(T).</title>
        <authorList>
            <person name="Komaki H."/>
            <person name="Tamura T."/>
        </authorList>
    </citation>
    <scope>NUCLEOTIDE SEQUENCE [LARGE SCALE GENOMIC DNA]</scope>
    <source>
        <strain evidence="1 2">NBRC 15454</strain>
    </source>
</reference>